<dbReference type="GO" id="GO:0005840">
    <property type="term" value="C:ribosome"/>
    <property type="evidence" value="ECO:0007669"/>
    <property type="project" value="UniProtKB-KW"/>
</dbReference>
<comment type="subcellular location">
    <subcellularLocation>
        <location evidence="2">Endoplasmic reticulum membrane</location>
        <topology evidence="2">Multi-pass membrane protein</topology>
    </subcellularLocation>
</comment>
<dbReference type="GO" id="GO:1990904">
    <property type="term" value="C:ribonucleoprotein complex"/>
    <property type="evidence" value="ECO:0007669"/>
    <property type="project" value="UniProtKB-KW"/>
</dbReference>
<dbReference type="PANTHER" id="PTHR12640:SF0">
    <property type="entry name" value="DOLICHYL-DIPHOSPHOOLIGOSACCHARIDE--PROTEIN GLYCOSYLTRANSFERASE SUBUNIT 2"/>
    <property type="match status" value="1"/>
</dbReference>
<evidence type="ECO:0000256" key="11">
    <source>
        <dbReference type="ARBA" id="ARBA00023136"/>
    </source>
</evidence>
<dbReference type="InterPro" id="IPR056790">
    <property type="entry name" value="Ribophorin_II_C"/>
</dbReference>
<dbReference type="GO" id="GO:0008250">
    <property type="term" value="C:oligosaccharyltransferase complex"/>
    <property type="evidence" value="ECO:0007669"/>
    <property type="project" value="InterPro"/>
</dbReference>
<keyword evidence="9" id="KW-0689">Ribosomal protein</keyword>
<dbReference type="GO" id="GO:0006487">
    <property type="term" value="P:protein N-linked glycosylation"/>
    <property type="evidence" value="ECO:0007669"/>
    <property type="project" value="TreeGrafter"/>
</dbReference>
<dbReference type="Pfam" id="PF25147">
    <property type="entry name" value="Ribophorin_II_C"/>
    <property type="match status" value="1"/>
</dbReference>
<protein>
    <recommendedName>
        <fullName evidence="5">Dolichyl-diphosphooligosaccharide--protein glycosyltransferase subunit 2</fullName>
    </recommendedName>
    <alternativeName>
        <fullName evidence="14">Dolichyl-diphosphooligosaccharide--protein glycosyltransferase 63 kDa subunit</fullName>
    </alternativeName>
    <alternativeName>
        <fullName evidence="15">Ribophorin II</fullName>
    </alternativeName>
    <alternativeName>
        <fullName evidence="13">Ribophorin-2</fullName>
    </alternativeName>
</protein>
<keyword evidence="11 17" id="KW-0472">Membrane</keyword>
<keyword evidence="6 17" id="KW-0812">Transmembrane</keyword>
<dbReference type="Pfam" id="PF23860">
    <property type="entry name" value="Ribophorin_II_3rd"/>
    <property type="match status" value="1"/>
</dbReference>
<keyword evidence="10 17" id="KW-1133">Transmembrane helix</keyword>
<keyword evidence="12" id="KW-0687">Ribonucleoprotein</keyword>
<evidence type="ECO:0000256" key="6">
    <source>
        <dbReference type="ARBA" id="ARBA00022692"/>
    </source>
</evidence>
<evidence type="ECO:0000256" key="4">
    <source>
        <dbReference type="ARBA" id="ARBA00009038"/>
    </source>
</evidence>
<comment type="subunit">
    <text evidence="16">Component of the oligosaccharyltransferase (OST) complex. OST exists in two different complex forms which contain common core subunits RPN1, RPN2, OST48, OST4, DAD1 and TMEM258, either STT3A or STT3B as catalytic subunits, and form-specific accessory subunits. STT3A complex assembly occurs through the formation of 3 subcomplexes. Subcomplex 1 contains RPN1 and TMEM258, subcomplex 2 contains the STT3A-specific subunits STT3A, DC2/OSTC, and KCP2 as well as the core subunit OST4, and subcomplex 3 contains RPN2, DAD1, and OST48. The STT3A complex can form stable complexes with the Sec61 complex or with both the Sec61 and TRAP complexes. Interacts with DDI2. Interacts with TMEM35A/NACHO.</text>
</comment>
<evidence type="ECO:0000256" key="13">
    <source>
        <dbReference type="ARBA" id="ARBA00030078"/>
    </source>
</evidence>
<feature type="domain" description="Ribophorin II C-terminal" evidence="22">
    <location>
        <begin position="519"/>
        <end position="617"/>
    </location>
</feature>
<dbReference type="Proteomes" id="UP000053660">
    <property type="component" value="Unassembled WGS sequence"/>
</dbReference>
<organism evidence="23 24">
    <name type="scientific">Oesophagostomum dentatum</name>
    <name type="common">Nodular worm</name>
    <dbReference type="NCBI Taxonomy" id="61180"/>
    <lineage>
        <taxon>Eukaryota</taxon>
        <taxon>Metazoa</taxon>
        <taxon>Ecdysozoa</taxon>
        <taxon>Nematoda</taxon>
        <taxon>Chromadorea</taxon>
        <taxon>Rhabditida</taxon>
        <taxon>Rhabditina</taxon>
        <taxon>Rhabditomorpha</taxon>
        <taxon>Strongyloidea</taxon>
        <taxon>Strongylidae</taxon>
        <taxon>Oesophagostomum</taxon>
    </lineage>
</organism>
<evidence type="ECO:0000256" key="5">
    <source>
        <dbReference type="ARBA" id="ARBA00017612"/>
    </source>
</evidence>
<dbReference type="Pfam" id="PF23861">
    <property type="entry name" value="Ribophorin_II_2nd"/>
    <property type="match status" value="1"/>
</dbReference>
<reference evidence="23 24" key="1">
    <citation type="submission" date="2014-03" db="EMBL/GenBank/DDBJ databases">
        <title>Draft genome of the hookworm Oesophagostomum dentatum.</title>
        <authorList>
            <person name="Mitreva M."/>
        </authorList>
    </citation>
    <scope>NUCLEOTIDE SEQUENCE [LARGE SCALE GENOMIC DNA]</scope>
    <source>
        <strain evidence="23 24">OD-Hann</strain>
    </source>
</reference>
<feature type="transmembrane region" description="Helical" evidence="17">
    <location>
        <begin position="528"/>
        <end position="550"/>
    </location>
</feature>
<feature type="chain" id="PRO_5002062809" description="Dolichyl-diphosphooligosaccharide--protein glycosyltransferase subunit 2" evidence="18">
    <location>
        <begin position="17"/>
        <end position="922"/>
    </location>
</feature>
<evidence type="ECO:0000256" key="12">
    <source>
        <dbReference type="ARBA" id="ARBA00023274"/>
    </source>
</evidence>
<keyword evidence="8" id="KW-0256">Endoplasmic reticulum</keyword>
<evidence type="ECO:0000313" key="24">
    <source>
        <dbReference type="Proteomes" id="UP000053660"/>
    </source>
</evidence>
<evidence type="ECO:0000256" key="15">
    <source>
        <dbReference type="ARBA" id="ARBA00032139"/>
    </source>
</evidence>
<dbReference type="InterPro" id="IPR055374">
    <property type="entry name" value="Ribophorin_II_3rd"/>
</dbReference>
<evidence type="ECO:0000256" key="9">
    <source>
        <dbReference type="ARBA" id="ARBA00022980"/>
    </source>
</evidence>
<evidence type="ECO:0000259" key="21">
    <source>
        <dbReference type="Pfam" id="PF23861"/>
    </source>
</evidence>
<evidence type="ECO:0000256" key="2">
    <source>
        <dbReference type="ARBA" id="ARBA00004477"/>
    </source>
</evidence>
<evidence type="ECO:0000256" key="10">
    <source>
        <dbReference type="ARBA" id="ARBA00022989"/>
    </source>
</evidence>
<feature type="domain" description="Ribophorin II second" evidence="21">
    <location>
        <begin position="255"/>
        <end position="355"/>
    </location>
</feature>
<evidence type="ECO:0000256" key="3">
    <source>
        <dbReference type="ARBA" id="ARBA00004922"/>
    </source>
</evidence>
<keyword evidence="7 18" id="KW-0732">Signal</keyword>
<feature type="signal peptide" evidence="18">
    <location>
        <begin position="1"/>
        <end position="16"/>
    </location>
</feature>
<evidence type="ECO:0000259" key="19">
    <source>
        <dbReference type="Pfam" id="PF05817"/>
    </source>
</evidence>
<feature type="domain" description="Ribophorin II third" evidence="20">
    <location>
        <begin position="364"/>
        <end position="489"/>
    </location>
</feature>
<evidence type="ECO:0000256" key="7">
    <source>
        <dbReference type="ARBA" id="ARBA00022729"/>
    </source>
</evidence>
<dbReference type="InterPro" id="IPR008814">
    <property type="entry name" value="Swp1"/>
</dbReference>
<keyword evidence="24" id="KW-1185">Reference proteome</keyword>
<dbReference type="PANTHER" id="PTHR12640">
    <property type="entry name" value="RIBOPHORIN II"/>
    <property type="match status" value="1"/>
</dbReference>
<evidence type="ECO:0000313" key="23">
    <source>
        <dbReference type="EMBL" id="KHJ97886.1"/>
    </source>
</evidence>
<dbReference type="InterPro" id="IPR055373">
    <property type="entry name" value="Ribophorin_II_N"/>
</dbReference>
<comment type="function">
    <text evidence="1">Subunit of the oligosaccharyl transferase (OST) complex that catalyzes the initial transfer of a defined glycan (Glc(3)Man(9)GlcNAc(2) in eukaryotes) from the lipid carrier dolichol-pyrophosphate to an asparagine residue within an Asn-X-Ser/Thr consensus motif in nascent polypeptide chains, the first step in protein N-glycosylation. N-glycosylation occurs cotranslationally and the complex associates with the Sec61 complex at the channel-forming translocon complex that mediates protein translocation across the endoplasmic reticulum (ER). All subunits are required for a maximal enzyme activity.</text>
</comment>
<feature type="domain" description="Ribophorin II N-terminal" evidence="19">
    <location>
        <begin position="26"/>
        <end position="246"/>
    </location>
</feature>
<name>A0A0B1TP45_OESDE</name>
<evidence type="ECO:0000256" key="14">
    <source>
        <dbReference type="ARBA" id="ARBA00030216"/>
    </source>
</evidence>
<comment type="similarity">
    <text evidence="4">Belongs to the SWP1 family.</text>
</comment>
<evidence type="ECO:0000256" key="8">
    <source>
        <dbReference type="ARBA" id="ARBA00022824"/>
    </source>
</evidence>
<dbReference type="SUPFAM" id="SSF143800">
    <property type="entry name" value="L28p-like"/>
    <property type="match status" value="1"/>
</dbReference>
<gene>
    <name evidence="23" type="ORF">OESDEN_02137</name>
</gene>
<feature type="transmembrane region" description="Helical" evidence="17">
    <location>
        <begin position="562"/>
        <end position="582"/>
    </location>
</feature>
<evidence type="ECO:0000259" key="20">
    <source>
        <dbReference type="Pfam" id="PF23860"/>
    </source>
</evidence>
<accession>A0A0B1TP45</accession>
<dbReference type="AlphaFoldDB" id="A0A0B1TP45"/>
<comment type="pathway">
    <text evidence="3">Protein modification; protein glycosylation.</text>
</comment>
<evidence type="ECO:0000256" key="1">
    <source>
        <dbReference type="ARBA" id="ARBA00002791"/>
    </source>
</evidence>
<dbReference type="Pfam" id="PF05817">
    <property type="entry name" value="Ribophorin_II"/>
    <property type="match status" value="1"/>
</dbReference>
<dbReference type="InterPro" id="IPR055375">
    <property type="entry name" value="Ribophorin_II_2nd"/>
</dbReference>
<evidence type="ECO:0000256" key="16">
    <source>
        <dbReference type="ARBA" id="ARBA00046750"/>
    </source>
</evidence>
<sequence length="922" mass="104375">MRPILLLVLAFSSVFAVSLNSHWEEKDTKWLSPLLEEVLKKKRGSLSSLHYAASALKLLKVTPPKDVAKVACEAAKKADLSELDNLYNVAAISADLPDCALSSAAGAQKSIEKVLTETTPNGERIFRALRTADRLNIKVRTVLSFLGWVFNAAALLDKPNGAKYFDKIKTLVSQADEVDKKFLQFEGGLTTTAVAVHGIMSLAEKQGKVPAVSKDQILLFSNYLLSRKHVSTEKAAFHLLKALGVLVNNHQLVPVAVSLVGPVMFDRMQPLKVSVTNVFGLPIEVTDVRVDAIPAGSDVAVVGNVRMTNVQADPKLWTIGLDKIPENEGFIKLHIKIESKDKRLIGTTGSSVLIKRSDDVVVDDLKLGVLEKEEQVTGASLHSVTQFSKFKKVFPLDPSKRLYLSFSVKRKAFEETLIQPHQVFVLFKHPSGAEVFYTADVQSGGTYLLDINFAKSHKDFEGLSGKYSAYLFIGDARIRTPIVWPFADFSVTFPPVVKPVEPKSHRVEYDPKPEIKHIFRQPEKRPPVIVSDTFTLICLAPLLLLIVLWLRIGLNFSNMPASLWTLLFHFGLAALFGLYFVFWLKLNMFETLKYLAGIAAFTFLAGNRVLRAIAEKRNMSLTKNLRSLTSIGPRAVVTWDKAERIRRNEEIWANPDSIVHRLPEHYCKRYWDNLLRDAKPVHYRPPTSRLYWDPVRKVEIEAENYPLLVLHPPEADEGLWGGEGVVKGWKESRPYTKKKVLPRHWVPKLYFPALKKVVLYSEILDKHMQITVTERALRLIDSHFGLDYYILRTPEIDLASKLGNRLKREMLLALANETYYLEDEERHNYIKHKYAEFVIPAEEAEWVGLDLNEAAYKQQDLEESHVPEPLKYKFERELVARLRAGTDLIANEEEFAPKTEESKFGERLLGKYLNPVAKRLRG</sequence>
<dbReference type="InterPro" id="IPR034704">
    <property type="entry name" value="Ribosomal_bL28/bL31-like_sf"/>
</dbReference>
<evidence type="ECO:0000256" key="18">
    <source>
        <dbReference type="SAM" id="SignalP"/>
    </source>
</evidence>
<proteinExistence type="inferred from homology"/>
<dbReference type="EMBL" id="KN549385">
    <property type="protein sequence ID" value="KHJ97886.1"/>
    <property type="molecule type" value="Genomic_DNA"/>
</dbReference>
<dbReference type="OrthoDB" id="361870at2759"/>
<evidence type="ECO:0000259" key="22">
    <source>
        <dbReference type="Pfam" id="PF25147"/>
    </source>
</evidence>
<evidence type="ECO:0000256" key="17">
    <source>
        <dbReference type="SAM" id="Phobius"/>
    </source>
</evidence>